<gene>
    <name evidence="1" type="ORF">NA56DRAFT_696385</name>
</gene>
<dbReference type="AlphaFoldDB" id="A0A2J6QQR6"/>
<evidence type="ECO:0000313" key="1">
    <source>
        <dbReference type="EMBL" id="PMD28609.1"/>
    </source>
</evidence>
<organism evidence="1 2">
    <name type="scientific">Hyaloscypha hepaticicola</name>
    <dbReference type="NCBI Taxonomy" id="2082293"/>
    <lineage>
        <taxon>Eukaryota</taxon>
        <taxon>Fungi</taxon>
        <taxon>Dikarya</taxon>
        <taxon>Ascomycota</taxon>
        <taxon>Pezizomycotina</taxon>
        <taxon>Leotiomycetes</taxon>
        <taxon>Helotiales</taxon>
        <taxon>Hyaloscyphaceae</taxon>
        <taxon>Hyaloscypha</taxon>
    </lineage>
</organism>
<dbReference type="EMBL" id="KZ613464">
    <property type="protein sequence ID" value="PMD28609.1"/>
    <property type="molecule type" value="Genomic_DNA"/>
</dbReference>
<sequence length="183" mass="20501">MAATKSNVQLSSRFAHVQFARTAHPHTASKTTLEVHHLLQRLVGRVTVDKWITGPEWRVLSTDVILRKRVENRQENAVGGQTRVPVGPEEEEIFYELLGEGYVHGMMDGEAIVFQAVNPHLLTTNPFIYPQNYLGLSATVYTVLFLRADGDREGFRVFERVGVGKIIEKGLFGIGKTETVTLI</sequence>
<proteinExistence type="predicted"/>
<dbReference type="OrthoDB" id="10622362at2759"/>
<reference evidence="1 2" key="1">
    <citation type="submission" date="2016-05" db="EMBL/GenBank/DDBJ databases">
        <title>A degradative enzymes factory behind the ericoid mycorrhizal symbiosis.</title>
        <authorList>
            <consortium name="DOE Joint Genome Institute"/>
            <person name="Martino E."/>
            <person name="Morin E."/>
            <person name="Grelet G."/>
            <person name="Kuo A."/>
            <person name="Kohler A."/>
            <person name="Daghino S."/>
            <person name="Barry K."/>
            <person name="Choi C."/>
            <person name="Cichocki N."/>
            <person name="Clum A."/>
            <person name="Copeland A."/>
            <person name="Hainaut M."/>
            <person name="Haridas S."/>
            <person name="Labutti K."/>
            <person name="Lindquist E."/>
            <person name="Lipzen A."/>
            <person name="Khouja H.-R."/>
            <person name="Murat C."/>
            <person name="Ohm R."/>
            <person name="Olson A."/>
            <person name="Spatafora J."/>
            <person name="Veneault-Fourrey C."/>
            <person name="Henrissat B."/>
            <person name="Grigoriev I."/>
            <person name="Martin F."/>
            <person name="Perotto S."/>
        </authorList>
    </citation>
    <scope>NUCLEOTIDE SEQUENCE [LARGE SCALE GENOMIC DNA]</scope>
    <source>
        <strain evidence="1 2">UAMH 7357</strain>
    </source>
</reference>
<evidence type="ECO:0000313" key="2">
    <source>
        <dbReference type="Proteomes" id="UP000235672"/>
    </source>
</evidence>
<keyword evidence="2" id="KW-1185">Reference proteome</keyword>
<name>A0A2J6QQR6_9HELO</name>
<dbReference type="Proteomes" id="UP000235672">
    <property type="component" value="Unassembled WGS sequence"/>
</dbReference>
<accession>A0A2J6QQR6</accession>
<protein>
    <submittedName>
        <fullName evidence="1">Uncharacterized protein</fullName>
    </submittedName>
</protein>